<dbReference type="EMBL" id="JBBHLI010000010">
    <property type="protein sequence ID" value="MEK9502212.1"/>
    <property type="molecule type" value="Genomic_DNA"/>
</dbReference>
<feature type="chain" id="PRO_5045492851" description="Lipoprotein" evidence="1">
    <location>
        <begin position="27"/>
        <end position="194"/>
    </location>
</feature>
<proteinExistence type="predicted"/>
<feature type="signal peptide" evidence="1">
    <location>
        <begin position="1"/>
        <end position="26"/>
    </location>
</feature>
<reference evidence="2 3" key="1">
    <citation type="submission" date="2024-02" db="EMBL/GenBank/DDBJ databases">
        <title>A novel Gemmatimonadota bacterium.</title>
        <authorList>
            <person name="Du Z.-J."/>
            <person name="Ye Y.-Q."/>
        </authorList>
    </citation>
    <scope>NUCLEOTIDE SEQUENCE [LARGE SCALE GENOMIC DNA]</scope>
    <source>
        <strain evidence="2 3">DH-20</strain>
    </source>
</reference>
<name>A0ABU9EBV5_9BACT</name>
<dbReference type="Proteomes" id="UP001484239">
    <property type="component" value="Unassembled WGS sequence"/>
</dbReference>
<keyword evidence="3" id="KW-1185">Reference proteome</keyword>
<evidence type="ECO:0008006" key="4">
    <source>
        <dbReference type="Google" id="ProtNLM"/>
    </source>
</evidence>
<accession>A0ABU9EBV5</accession>
<evidence type="ECO:0000313" key="3">
    <source>
        <dbReference type="Proteomes" id="UP001484239"/>
    </source>
</evidence>
<protein>
    <recommendedName>
        <fullName evidence="4">Lipoprotein</fullName>
    </recommendedName>
</protein>
<sequence>MSVSRFPRLRAPFAAVLAVAAVALSACDDDPFGFNDWILSTDTAFLYSLDRPELNLPSGFNMSSRVRVRVEAAGSTGNWDFLVNTIDGQMVLMTPSAVGLETRAAIAPVSGQTFEGIRTAPGDTTAYISREPVPMQVGQLYVVRTNLRSDSFGQSCSFYGKLEPLEIDVAGGTFLFRFDTSPICNSRDLVPPED</sequence>
<comment type="caution">
    <text evidence="2">The sequence shown here is derived from an EMBL/GenBank/DDBJ whole genome shotgun (WGS) entry which is preliminary data.</text>
</comment>
<dbReference type="PROSITE" id="PS51257">
    <property type="entry name" value="PROKAR_LIPOPROTEIN"/>
    <property type="match status" value="1"/>
</dbReference>
<evidence type="ECO:0000256" key="1">
    <source>
        <dbReference type="SAM" id="SignalP"/>
    </source>
</evidence>
<dbReference type="RefSeq" id="WP_405274562.1">
    <property type="nucleotide sequence ID" value="NZ_CP144380.1"/>
</dbReference>
<keyword evidence="1" id="KW-0732">Signal</keyword>
<organism evidence="2 3">
    <name type="scientific">Gaopeijia maritima</name>
    <dbReference type="NCBI Taxonomy" id="3119007"/>
    <lineage>
        <taxon>Bacteria</taxon>
        <taxon>Pseudomonadati</taxon>
        <taxon>Gemmatimonadota</taxon>
        <taxon>Longimicrobiia</taxon>
        <taxon>Gaopeijiales</taxon>
        <taxon>Gaopeijiaceae</taxon>
        <taxon>Gaopeijia</taxon>
    </lineage>
</organism>
<evidence type="ECO:0000313" key="2">
    <source>
        <dbReference type="EMBL" id="MEK9502212.1"/>
    </source>
</evidence>
<gene>
    <name evidence="2" type="ORF">WI372_14560</name>
</gene>